<proteinExistence type="predicted"/>
<evidence type="ECO:0000313" key="7">
    <source>
        <dbReference type="Proteomes" id="UP000695022"/>
    </source>
</evidence>
<keyword evidence="7" id="KW-1185">Reference proteome</keyword>
<feature type="transmembrane region" description="Helical" evidence="5">
    <location>
        <begin position="12"/>
        <end position="32"/>
    </location>
</feature>
<dbReference type="Pfam" id="PF13639">
    <property type="entry name" value="zf-RING_2"/>
    <property type="match status" value="1"/>
</dbReference>
<evidence type="ECO:0000256" key="3">
    <source>
        <dbReference type="ARBA" id="ARBA00022833"/>
    </source>
</evidence>
<dbReference type="Proteomes" id="UP000695022">
    <property type="component" value="Unplaced"/>
</dbReference>
<keyword evidence="2 4" id="KW-0863">Zinc-finger</keyword>
<dbReference type="SMART" id="SM00184">
    <property type="entry name" value="RING"/>
    <property type="match status" value="1"/>
</dbReference>
<accession>A0ABM1E7K4</accession>
<keyword evidence="5" id="KW-0812">Transmembrane</keyword>
<keyword evidence="5" id="KW-1133">Transmembrane helix</keyword>
<gene>
    <name evidence="8" type="primary">LOC106809567</name>
</gene>
<dbReference type="PROSITE" id="PS50089">
    <property type="entry name" value="ZF_RING_2"/>
    <property type="match status" value="1"/>
</dbReference>
<evidence type="ECO:0000259" key="6">
    <source>
        <dbReference type="PROSITE" id="PS50089"/>
    </source>
</evidence>
<protein>
    <submittedName>
        <fullName evidence="8">RING finger protein 24-like</fullName>
    </submittedName>
</protein>
<keyword evidence="5" id="KW-0472">Membrane</keyword>
<dbReference type="InterPro" id="IPR001841">
    <property type="entry name" value="Znf_RING"/>
</dbReference>
<evidence type="ECO:0000256" key="5">
    <source>
        <dbReference type="SAM" id="Phobius"/>
    </source>
</evidence>
<dbReference type="GeneID" id="106809567"/>
<dbReference type="PANTHER" id="PTHR45969:SF69">
    <property type="entry name" value="FINGER DOMAIN PROTEIN, PUTATIVE (AFU_ORTHOLOGUE AFUA_3G12190)-RELATED"/>
    <property type="match status" value="1"/>
</dbReference>
<evidence type="ECO:0000256" key="1">
    <source>
        <dbReference type="ARBA" id="ARBA00022723"/>
    </source>
</evidence>
<name>A0ABM1E7K4_PRICU</name>
<evidence type="ECO:0000256" key="4">
    <source>
        <dbReference type="PROSITE-ProRule" id="PRU00175"/>
    </source>
</evidence>
<dbReference type="RefSeq" id="XP_014668175.1">
    <property type="nucleotide sequence ID" value="XM_014812689.1"/>
</dbReference>
<evidence type="ECO:0000313" key="8">
    <source>
        <dbReference type="RefSeq" id="XP_014668175.1"/>
    </source>
</evidence>
<keyword evidence="1" id="KW-0479">Metal-binding</keyword>
<organism evidence="7 8">
    <name type="scientific">Priapulus caudatus</name>
    <name type="common">Priapulid worm</name>
    <dbReference type="NCBI Taxonomy" id="37621"/>
    <lineage>
        <taxon>Eukaryota</taxon>
        <taxon>Metazoa</taxon>
        <taxon>Ecdysozoa</taxon>
        <taxon>Scalidophora</taxon>
        <taxon>Priapulida</taxon>
        <taxon>Priapulimorpha</taxon>
        <taxon>Priapulimorphida</taxon>
        <taxon>Priapulidae</taxon>
        <taxon>Priapulus</taxon>
    </lineage>
</organism>
<dbReference type="PANTHER" id="PTHR45969">
    <property type="entry name" value="RING ZINC FINGER PROTEIN-RELATED"/>
    <property type="match status" value="1"/>
</dbReference>
<keyword evidence="3" id="KW-0862">Zinc</keyword>
<dbReference type="InterPro" id="IPR013083">
    <property type="entry name" value="Znf_RING/FYVE/PHD"/>
</dbReference>
<reference evidence="8" key="1">
    <citation type="submission" date="2025-08" db="UniProtKB">
        <authorList>
            <consortium name="RefSeq"/>
        </authorList>
    </citation>
    <scope>IDENTIFICATION</scope>
</reference>
<feature type="domain" description="RING-type" evidence="6">
    <location>
        <begin position="61"/>
        <end position="102"/>
    </location>
</feature>
<dbReference type="SUPFAM" id="SSF57850">
    <property type="entry name" value="RING/U-box"/>
    <property type="match status" value="1"/>
</dbReference>
<dbReference type="CDD" id="cd16469">
    <property type="entry name" value="RING-H2_RNF24-like"/>
    <property type="match status" value="1"/>
</dbReference>
<sequence length="160" mass="18732">MMEMFSLNVVLPVAGIATLMFIVTLVFCCYVWRLNKMANRELGYKMIQYKGLQKRTKSDICAICLEDYRWKENVALCKCNHAFHKRCLEDWLYLRNTCPVCKTTVRAFIRSSQKPLRRPHYTQHEHERQVATAERAMQVEPPSPAETQPVLHSNVQIEVV</sequence>
<evidence type="ECO:0000256" key="2">
    <source>
        <dbReference type="ARBA" id="ARBA00022771"/>
    </source>
</evidence>
<dbReference type="Gene3D" id="3.30.40.10">
    <property type="entry name" value="Zinc/RING finger domain, C3HC4 (zinc finger)"/>
    <property type="match status" value="1"/>
</dbReference>